<evidence type="ECO:0000256" key="11">
    <source>
        <dbReference type="ARBA" id="ARBA00023012"/>
    </source>
</evidence>
<comment type="catalytic activity">
    <reaction evidence="1">
        <text>ATP + protein L-histidine = ADP + protein N-phospho-L-histidine.</text>
        <dbReference type="EC" id="2.7.13.3"/>
    </reaction>
</comment>
<name>A0ABW5A9X6_9RHOB</name>
<evidence type="ECO:0000256" key="3">
    <source>
        <dbReference type="ARBA" id="ARBA00012438"/>
    </source>
</evidence>
<feature type="transmembrane region" description="Helical" evidence="12">
    <location>
        <begin position="156"/>
        <end position="179"/>
    </location>
</feature>
<dbReference type="CDD" id="cd00075">
    <property type="entry name" value="HATPase"/>
    <property type="match status" value="1"/>
</dbReference>
<dbReference type="SMART" id="SM00388">
    <property type="entry name" value="HisKA"/>
    <property type="match status" value="1"/>
</dbReference>
<dbReference type="RefSeq" id="WP_377390958.1">
    <property type="nucleotide sequence ID" value="NZ_JBHUIX010000013.1"/>
</dbReference>
<keyword evidence="10 12" id="KW-1133">Transmembrane helix</keyword>
<evidence type="ECO:0000313" key="15">
    <source>
        <dbReference type="EMBL" id="MFD2174968.1"/>
    </source>
</evidence>
<feature type="domain" description="HAMP" evidence="14">
    <location>
        <begin position="176"/>
        <end position="228"/>
    </location>
</feature>
<dbReference type="PROSITE" id="PS50109">
    <property type="entry name" value="HIS_KIN"/>
    <property type="match status" value="1"/>
</dbReference>
<dbReference type="Pfam" id="PF00512">
    <property type="entry name" value="HisKA"/>
    <property type="match status" value="1"/>
</dbReference>
<dbReference type="InterPro" id="IPR050428">
    <property type="entry name" value="TCS_sensor_his_kinase"/>
</dbReference>
<gene>
    <name evidence="15" type="ORF">ACFSM0_12805</name>
</gene>
<dbReference type="Gene3D" id="1.10.287.130">
    <property type="match status" value="1"/>
</dbReference>
<evidence type="ECO:0000256" key="8">
    <source>
        <dbReference type="ARBA" id="ARBA00022777"/>
    </source>
</evidence>
<keyword evidence="9 15" id="KW-0067">ATP-binding</keyword>
<dbReference type="SMART" id="SM00387">
    <property type="entry name" value="HATPase_c"/>
    <property type="match status" value="1"/>
</dbReference>
<keyword evidence="7" id="KW-0547">Nucleotide-binding</keyword>
<dbReference type="InterPro" id="IPR003661">
    <property type="entry name" value="HisK_dim/P_dom"/>
</dbReference>
<proteinExistence type="predicted"/>
<dbReference type="InterPro" id="IPR003594">
    <property type="entry name" value="HATPase_dom"/>
</dbReference>
<evidence type="ECO:0000256" key="6">
    <source>
        <dbReference type="ARBA" id="ARBA00022692"/>
    </source>
</evidence>
<comment type="caution">
    <text evidence="15">The sequence shown here is derived from an EMBL/GenBank/DDBJ whole genome shotgun (WGS) entry which is preliminary data.</text>
</comment>
<organism evidence="15 16">
    <name type="scientific">Rhodobacter lacus</name>
    <dbReference type="NCBI Taxonomy" id="1641972"/>
    <lineage>
        <taxon>Bacteria</taxon>
        <taxon>Pseudomonadati</taxon>
        <taxon>Pseudomonadota</taxon>
        <taxon>Alphaproteobacteria</taxon>
        <taxon>Rhodobacterales</taxon>
        <taxon>Rhodobacter group</taxon>
        <taxon>Rhodobacter</taxon>
    </lineage>
</organism>
<comment type="subcellular location">
    <subcellularLocation>
        <location evidence="2">Membrane</location>
        <topology evidence="2">Multi-pass membrane protein</topology>
    </subcellularLocation>
</comment>
<dbReference type="Gene3D" id="3.30.565.10">
    <property type="entry name" value="Histidine kinase-like ATPase, C-terminal domain"/>
    <property type="match status" value="1"/>
</dbReference>
<keyword evidence="8" id="KW-0418">Kinase</keyword>
<evidence type="ECO:0000256" key="12">
    <source>
        <dbReference type="SAM" id="Phobius"/>
    </source>
</evidence>
<dbReference type="SUPFAM" id="SSF55874">
    <property type="entry name" value="ATPase domain of HSP90 chaperone/DNA topoisomerase II/histidine kinase"/>
    <property type="match status" value="1"/>
</dbReference>
<dbReference type="InterPro" id="IPR003660">
    <property type="entry name" value="HAMP_dom"/>
</dbReference>
<sequence>MRGWSLQTRLAWALGALVVTFWAAGAAFTAHRLLTRVDAVFDAEIEATAERILPLAVTEVLGREEGETGAQILPLLRDDSGEQPMIYIVRAAGGEVLMLSHGASETDFPPYEGPGFRTARGLRIYEDAALRGAVTIAVAEPVTHRRALRQELRVGLFAPLAVLLPFTLAGIAALMRLGFAPLRRFRVSLARRTGADLTPVPLEGLPAEALPLAETINRLLARLAAAFEAERSFAANAAHELRTPLAGAIAQVQRLRTETTEPGIAARAGEIETVLKRLTRLSEGLMSLARAEGGPVRRKVQSDLAPVLQLVAEDAARLAGGAPVRLDLPEAPVMSDLDPDLFGILARNLIVNALRHGTPGAPVLVRLAPAGRLVVENACPALQAPDLARITARFERAAATQAEGAGLGLAIARAIAERAGGGLDLASPIPGQAQGFRASARFVPLQPHEPLARSAA</sequence>
<evidence type="ECO:0000256" key="1">
    <source>
        <dbReference type="ARBA" id="ARBA00000085"/>
    </source>
</evidence>
<evidence type="ECO:0000256" key="2">
    <source>
        <dbReference type="ARBA" id="ARBA00004141"/>
    </source>
</evidence>
<evidence type="ECO:0000256" key="10">
    <source>
        <dbReference type="ARBA" id="ARBA00022989"/>
    </source>
</evidence>
<dbReference type="Pfam" id="PF02518">
    <property type="entry name" value="HATPase_c"/>
    <property type="match status" value="1"/>
</dbReference>
<dbReference type="Proteomes" id="UP001597413">
    <property type="component" value="Unassembled WGS sequence"/>
</dbReference>
<dbReference type="EC" id="2.7.13.3" evidence="3"/>
<dbReference type="PANTHER" id="PTHR45436">
    <property type="entry name" value="SENSOR HISTIDINE KINASE YKOH"/>
    <property type="match status" value="1"/>
</dbReference>
<evidence type="ECO:0000259" key="13">
    <source>
        <dbReference type="PROSITE" id="PS50109"/>
    </source>
</evidence>
<keyword evidence="4" id="KW-0597">Phosphoprotein</keyword>
<dbReference type="InterPro" id="IPR036890">
    <property type="entry name" value="HATPase_C_sf"/>
</dbReference>
<reference evidence="16" key="1">
    <citation type="journal article" date="2019" name="Int. J. Syst. Evol. Microbiol.">
        <title>The Global Catalogue of Microorganisms (GCM) 10K type strain sequencing project: providing services to taxonomists for standard genome sequencing and annotation.</title>
        <authorList>
            <consortium name="The Broad Institute Genomics Platform"/>
            <consortium name="The Broad Institute Genome Sequencing Center for Infectious Disease"/>
            <person name="Wu L."/>
            <person name="Ma J."/>
        </authorList>
    </citation>
    <scope>NUCLEOTIDE SEQUENCE [LARGE SCALE GENOMIC DNA]</scope>
    <source>
        <strain evidence="16">CCUG 55131</strain>
    </source>
</reference>
<evidence type="ECO:0000313" key="16">
    <source>
        <dbReference type="Proteomes" id="UP001597413"/>
    </source>
</evidence>
<protein>
    <recommendedName>
        <fullName evidence="3">histidine kinase</fullName>
        <ecNumber evidence="3">2.7.13.3</ecNumber>
    </recommendedName>
</protein>
<accession>A0ABW5A9X6</accession>
<dbReference type="CDD" id="cd00082">
    <property type="entry name" value="HisKA"/>
    <property type="match status" value="1"/>
</dbReference>
<evidence type="ECO:0000256" key="5">
    <source>
        <dbReference type="ARBA" id="ARBA00022679"/>
    </source>
</evidence>
<dbReference type="GO" id="GO:0005524">
    <property type="term" value="F:ATP binding"/>
    <property type="evidence" value="ECO:0007669"/>
    <property type="project" value="UniProtKB-KW"/>
</dbReference>
<dbReference type="PANTHER" id="PTHR45436:SF14">
    <property type="entry name" value="SENSOR PROTEIN QSEC"/>
    <property type="match status" value="1"/>
</dbReference>
<keyword evidence="5" id="KW-0808">Transferase</keyword>
<feature type="domain" description="Histidine kinase" evidence="13">
    <location>
        <begin position="236"/>
        <end position="427"/>
    </location>
</feature>
<dbReference type="InterPro" id="IPR005467">
    <property type="entry name" value="His_kinase_dom"/>
</dbReference>
<dbReference type="SUPFAM" id="SSF47384">
    <property type="entry name" value="Homodimeric domain of signal transducing histidine kinase"/>
    <property type="match status" value="1"/>
</dbReference>
<dbReference type="EMBL" id="JBHUIX010000013">
    <property type="protein sequence ID" value="MFD2174968.1"/>
    <property type="molecule type" value="Genomic_DNA"/>
</dbReference>
<evidence type="ECO:0000256" key="7">
    <source>
        <dbReference type="ARBA" id="ARBA00022741"/>
    </source>
</evidence>
<keyword evidence="11" id="KW-0902">Two-component regulatory system</keyword>
<dbReference type="PROSITE" id="PS50885">
    <property type="entry name" value="HAMP"/>
    <property type="match status" value="1"/>
</dbReference>
<keyword evidence="6 12" id="KW-0812">Transmembrane</keyword>
<keyword evidence="16" id="KW-1185">Reference proteome</keyword>
<evidence type="ECO:0000259" key="14">
    <source>
        <dbReference type="PROSITE" id="PS50885"/>
    </source>
</evidence>
<evidence type="ECO:0000256" key="4">
    <source>
        <dbReference type="ARBA" id="ARBA00022553"/>
    </source>
</evidence>
<keyword evidence="12" id="KW-0472">Membrane</keyword>
<evidence type="ECO:0000256" key="9">
    <source>
        <dbReference type="ARBA" id="ARBA00022840"/>
    </source>
</evidence>
<dbReference type="InterPro" id="IPR036097">
    <property type="entry name" value="HisK_dim/P_sf"/>
</dbReference>